<protein>
    <submittedName>
        <fullName evidence="1">Uncharacterized protein</fullName>
    </submittedName>
</protein>
<evidence type="ECO:0000313" key="1">
    <source>
        <dbReference type="EMBL" id="WPB08444.1"/>
    </source>
</evidence>
<dbReference type="EMBL" id="CP134192">
    <property type="protein sequence ID" value="WPB08444.1"/>
    <property type="molecule type" value="Genomic_DNA"/>
</dbReference>
<dbReference type="GeneID" id="90644926"/>
<name>A0ABZ0P9A8_CERBT</name>
<proteinExistence type="predicted"/>
<organism evidence="1 2">
    <name type="scientific">Cercospora beticola</name>
    <name type="common">Sugarbeet leaf spot fungus</name>
    <dbReference type="NCBI Taxonomy" id="122368"/>
    <lineage>
        <taxon>Eukaryota</taxon>
        <taxon>Fungi</taxon>
        <taxon>Dikarya</taxon>
        <taxon>Ascomycota</taxon>
        <taxon>Pezizomycotina</taxon>
        <taxon>Dothideomycetes</taxon>
        <taxon>Dothideomycetidae</taxon>
        <taxon>Mycosphaerellales</taxon>
        <taxon>Mycosphaerellaceae</taxon>
        <taxon>Cercospora</taxon>
    </lineage>
</organism>
<gene>
    <name evidence="1" type="ORF">RHO25_013110</name>
</gene>
<reference evidence="1 2" key="1">
    <citation type="submission" date="2023-09" db="EMBL/GenBank/DDBJ databases">
        <title>Complete-Gapless Cercospora beticola genome.</title>
        <authorList>
            <person name="Wyatt N.A."/>
            <person name="Spanner R.E."/>
            <person name="Bolton M.D."/>
        </authorList>
    </citation>
    <scope>NUCLEOTIDE SEQUENCE [LARGE SCALE GENOMIC DNA]</scope>
    <source>
        <strain evidence="1">Cb09-40</strain>
    </source>
</reference>
<keyword evidence="2" id="KW-1185">Reference proteome</keyword>
<dbReference type="Proteomes" id="UP001302367">
    <property type="component" value="Chromosome 9"/>
</dbReference>
<sequence>MENLLAIQHILNDRTFQNLARPQEVADEVSRVLALAQQAVLEQLQSQSSLPLDQSLLDPQLREVGWLYNASEQTSSPSALSTVSPRRSDDFFSIIERLPQHKHDLLDIFNRPRLAAPSPAAPDAGQPGQDDTFRSFTDTYGPWPVDACDSLQLRRRFKEEFADPLVALSEQGGVAYLQKGQRIELRLNAPHIIAPHGDPQTARIACKGTYSSQSTLTDGQYKRDSMQVRKAAADSPSLAVASALYGALDSHAFFYDKLPLVLSTTAVSPNFPAFYNNLLANSAQELQHLLQRYHELCESGNVWCVVFTLETGPAASKVARAIQQSGTVEYIDTHAIIENHYRPDLKMAIIDNRHHHQAAYMLVPRSHPQSYQWAPGTSSARINAMEFMRKFGSPTAGCESLYTLPEVLEAIRCCSSWFGLLKVFPGPSDTGTLVT</sequence>
<accession>A0ABZ0P9A8</accession>
<evidence type="ECO:0000313" key="2">
    <source>
        <dbReference type="Proteomes" id="UP001302367"/>
    </source>
</evidence>
<dbReference type="RefSeq" id="XP_065459718.1">
    <property type="nucleotide sequence ID" value="XM_065603646.1"/>
</dbReference>